<gene>
    <name evidence="2" type="ORF">FDP22_09465</name>
</gene>
<dbReference type="Proteomes" id="UP000305888">
    <property type="component" value="Chromosome"/>
</dbReference>
<reference evidence="2 3" key="1">
    <citation type="submission" date="2019-06" db="EMBL/GenBank/DDBJ databases">
        <title>Genome sequence of Rhodobacteraceae bacterium D4M1.</title>
        <authorList>
            <person name="Cao J."/>
        </authorList>
    </citation>
    <scope>NUCLEOTIDE SEQUENCE [LARGE SCALE GENOMIC DNA]</scope>
    <source>
        <strain evidence="2 3">D4M1</strain>
    </source>
</reference>
<dbReference type="KEGG" id="ppru:FDP22_09465"/>
<sequence>MHLDVVDLRAFYYRTPLGRRAKTALQDALRDLWPRVKDETVAGFGFPAPMLRPFLAEARRVICLMPGQQGVMPWPPEGPNISVLADETAWPLPSGFVDRLVIGHGLETCEQPGALLDEIWRVLAPGGRVVFVLPNRSGIWARRDGTPFGYGRPYSFGQIDAELRRHRFSSERHAAALYFPPSHRQFVLRTAPAWERLGQRVGVSRLAGAILVEAAKQVYVLPRNGARESARRPFEILEGLTKPVKPVTGRA</sequence>
<dbReference type="OrthoDB" id="9800231at2"/>
<accession>A0A5B8FIU9</accession>
<dbReference type="SUPFAM" id="SSF53335">
    <property type="entry name" value="S-adenosyl-L-methionine-dependent methyltransferases"/>
    <property type="match status" value="1"/>
</dbReference>
<dbReference type="Pfam" id="PF08241">
    <property type="entry name" value="Methyltransf_11"/>
    <property type="match status" value="1"/>
</dbReference>
<dbReference type="InterPro" id="IPR013216">
    <property type="entry name" value="Methyltransf_11"/>
</dbReference>
<evidence type="ECO:0000313" key="2">
    <source>
        <dbReference type="EMBL" id="QDL93667.1"/>
    </source>
</evidence>
<dbReference type="Gene3D" id="3.40.50.150">
    <property type="entry name" value="Vaccinia Virus protein VP39"/>
    <property type="match status" value="1"/>
</dbReference>
<evidence type="ECO:0000259" key="1">
    <source>
        <dbReference type="Pfam" id="PF08241"/>
    </source>
</evidence>
<dbReference type="GO" id="GO:0032259">
    <property type="term" value="P:methylation"/>
    <property type="evidence" value="ECO:0007669"/>
    <property type="project" value="UniProtKB-KW"/>
</dbReference>
<keyword evidence="2" id="KW-0808">Transferase</keyword>
<dbReference type="GO" id="GO:0008757">
    <property type="term" value="F:S-adenosylmethionine-dependent methyltransferase activity"/>
    <property type="evidence" value="ECO:0007669"/>
    <property type="project" value="InterPro"/>
</dbReference>
<keyword evidence="3" id="KW-1185">Reference proteome</keyword>
<keyword evidence="2" id="KW-0489">Methyltransferase</keyword>
<dbReference type="RefSeq" id="WP_138572524.1">
    <property type="nucleotide sequence ID" value="NZ_CP040818.1"/>
</dbReference>
<feature type="domain" description="Methyltransferase type 11" evidence="1">
    <location>
        <begin position="83"/>
        <end position="131"/>
    </location>
</feature>
<protein>
    <submittedName>
        <fullName evidence="2">Class I SAM-dependent methyltransferase</fullName>
    </submittedName>
</protein>
<dbReference type="InterPro" id="IPR029063">
    <property type="entry name" value="SAM-dependent_MTases_sf"/>
</dbReference>
<name>A0A5B8FIU9_9RHOB</name>
<proteinExistence type="predicted"/>
<organism evidence="2 3">
    <name type="scientific">Paroceanicella profunda</name>
    <dbReference type="NCBI Taxonomy" id="2579971"/>
    <lineage>
        <taxon>Bacteria</taxon>
        <taxon>Pseudomonadati</taxon>
        <taxon>Pseudomonadota</taxon>
        <taxon>Alphaproteobacteria</taxon>
        <taxon>Rhodobacterales</taxon>
        <taxon>Paracoccaceae</taxon>
        <taxon>Paroceanicella</taxon>
    </lineage>
</organism>
<evidence type="ECO:0000313" key="3">
    <source>
        <dbReference type="Proteomes" id="UP000305888"/>
    </source>
</evidence>
<dbReference type="EMBL" id="CP040818">
    <property type="protein sequence ID" value="QDL93667.1"/>
    <property type="molecule type" value="Genomic_DNA"/>
</dbReference>
<dbReference type="AlphaFoldDB" id="A0A5B8FIU9"/>